<comment type="caution">
    <text evidence="3">The sequence shown here is derived from an EMBL/GenBank/DDBJ whole genome shotgun (WGS) entry which is preliminary data.</text>
</comment>
<dbReference type="GO" id="GO:0071949">
    <property type="term" value="F:FAD binding"/>
    <property type="evidence" value="ECO:0007669"/>
    <property type="project" value="TreeGrafter"/>
</dbReference>
<dbReference type="InterPro" id="IPR002872">
    <property type="entry name" value="Proline_DH_dom"/>
</dbReference>
<proteinExistence type="predicted"/>
<dbReference type="SUPFAM" id="SSF51730">
    <property type="entry name" value="FAD-linked oxidoreductase"/>
    <property type="match status" value="1"/>
</dbReference>
<dbReference type="Gene3D" id="3.20.20.220">
    <property type="match status" value="1"/>
</dbReference>
<dbReference type="Pfam" id="PF01619">
    <property type="entry name" value="Pro_dh"/>
    <property type="match status" value="1"/>
</dbReference>
<dbReference type="GO" id="GO:0004657">
    <property type="term" value="F:proline dehydrogenase activity"/>
    <property type="evidence" value="ECO:0007669"/>
    <property type="project" value="InterPro"/>
</dbReference>
<protein>
    <submittedName>
        <fullName evidence="3">Carbapenem antibiotics biosynthesis proteincarD</fullName>
    </submittedName>
</protein>
<dbReference type="GO" id="GO:0010133">
    <property type="term" value="P:L-proline catabolic process to L-glutamate"/>
    <property type="evidence" value="ECO:0007669"/>
    <property type="project" value="TreeGrafter"/>
</dbReference>
<dbReference type="EMBL" id="BBLG01000008">
    <property type="protein sequence ID" value="GAK77280.1"/>
    <property type="molecule type" value="Genomic_DNA"/>
</dbReference>
<evidence type="ECO:0000313" key="4">
    <source>
        <dbReference type="Proteomes" id="UP000028980"/>
    </source>
</evidence>
<dbReference type="PANTHER" id="PTHR13914">
    <property type="entry name" value="PROLINE OXIDASE"/>
    <property type="match status" value="1"/>
</dbReference>
<evidence type="ECO:0000256" key="1">
    <source>
        <dbReference type="ARBA" id="ARBA00023002"/>
    </source>
</evidence>
<dbReference type="Proteomes" id="UP000028980">
    <property type="component" value="Unassembled WGS sequence"/>
</dbReference>
<organism evidence="3 4">
    <name type="scientific">Nonlabens ulvanivorans</name>
    <name type="common">Persicivirga ulvanivorans</name>
    <dbReference type="NCBI Taxonomy" id="906888"/>
    <lineage>
        <taxon>Bacteria</taxon>
        <taxon>Pseudomonadati</taxon>
        <taxon>Bacteroidota</taxon>
        <taxon>Flavobacteriia</taxon>
        <taxon>Flavobacteriales</taxon>
        <taxon>Flavobacteriaceae</taxon>
        <taxon>Nonlabens</taxon>
    </lineage>
</organism>
<dbReference type="InterPro" id="IPR015659">
    <property type="entry name" value="Proline_oxidase"/>
</dbReference>
<evidence type="ECO:0000313" key="3">
    <source>
        <dbReference type="EMBL" id="GAK77280.1"/>
    </source>
</evidence>
<dbReference type="InterPro" id="IPR029041">
    <property type="entry name" value="FAD-linked_oxidoreductase-like"/>
</dbReference>
<dbReference type="AlphaFoldDB" id="A0A081DED4"/>
<dbReference type="PANTHER" id="PTHR13914:SF0">
    <property type="entry name" value="PROLINE DEHYDROGENASE 1, MITOCHONDRIAL"/>
    <property type="match status" value="1"/>
</dbReference>
<reference evidence="3 4" key="1">
    <citation type="journal article" date="2014" name="Genome Announc.">
        <title>Draft Genome Sequences of Marine Flavobacterium Nonlabens Strains NR17, NR24, NR27, NR32, NR33, and Ara13.</title>
        <authorList>
            <person name="Nakanishi M."/>
            <person name="Meirelles P."/>
            <person name="Suzuki R."/>
            <person name="Takatani N."/>
            <person name="Mino S."/>
            <person name="Suda W."/>
            <person name="Oshima K."/>
            <person name="Hattori M."/>
            <person name="Ohkuma M."/>
            <person name="Hosokawa M."/>
            <person name="Miyashita K."/>
            <person name="Thompson F.L."/>
            <person name="Niwa A."/>
            <person name="Sawabe T."/>
            <person name="Sawabe T."/>
        </authorList>
    </citation>
    <scope>NUCLEOTIDE SEQUENCE [LARGE SCALE GENOMIC DNA]</scope>
    <source>
        <strain evidence="4">JCM19296</strain>
    </source>
</reference>
<sequence length="390" mass="45000">MNMENPFNNTEIAFSLKSNRELRKAHFLFKMMGYPSLINFGSAVMMKSLQWRLPVKGLIKHTVFEHFCGGTTEEECKSVVDSMYLKGVSSILDYSVEGKEDEADFNAVVDKKLKLIKHAAHSDALPFEVVKPTGIGRFYIWQKVTEKKELTAAEQAEWQRIKDRVLLLSQTAYDNDIALLFDGEESWMQDAADELIRDMMLQFNKEKAIIYNTLQCYRHDRLDYIKELYNDAIENNFIVGVKIVRGAYMEKERARAEEMNYESPICANKMATDEMFNSAMYFILDHLDVIKLCIGTHNESSTLQAMEILTKKGIAANNKDVWFGQLYGMSDNLTFNLAQMNYNTFKILPFGPIRDVMPYLIRRAQENTSVAGQTGRELILIRQEMKRRGL</sequence>
<name>A0A081DED4_NONUL</name>
<accession>A0A081DED4</accession>
<gene>
    <name evidence="3" type="ORF">JCM19296_2887</name>
</gene>
<keyword evidence="1" id="KW-0560">Oxidoreductase</keyword>
<feature type="domain" description="Proline dehydrogenase" evidence="2">
    <location>
        <begin position="80"/>
        <end position="374"/>
    </location>
</feature>
<evidence type="ECO:0000259" key="2">
    <source>
        <dbReference type="Pfam" id="PF01619"/>
    </source>
</evidence>